<dbReference type="CDD" id="cd17321">
    <property type="entry name" value="MFS_MMR_MDR_like"/>
    <property type="match status" value="1"/>
</dbReference>
<evidence type="ECO:0000256" key="5">
    <source>
        <dbReference type="ARBA" id="ARBA00023136"/>
    </source>
</evidence>
<dbReference type="EMBL" id="JQCQ01000037">
    <property type="protein sequence ID" value="KRO22464.1"/>
    <property type="molecule type" value="Genomic_DNA"/>
</dbReference>
<feature type="transmembrane region" description="Helical" evidence="6">
    <location>
        <begin position="401"/>
        <end position="421"/>
    </location>
</feature>
<reference evidence="8 9" key="1">
    <citation type="journal article" date="2015" name="Genome Announc.">
        <title>Expanding the biotechnology potential of lactobacilli through comparative genomics of 213 strains and associated genera.</title>
        <authorList>
            <person name="Sun Z."/>
            <person name="Harris H.M."/>
            <person name="McCann A."/>
            <person name="Guo C."/>
            <person name="Argimon S."/>
            <person name="Zhang W."/>
            <person name="Yang X."/>
            <person name="Jeffery I.B."/>
            <person name="Cooney J.C."/>
            <person name="Kagawa T.F."/>
            <person name="Liu W."/>
            <person name="Song Y."/>
            <person name="Salvetti E."/>
            <person name="Wrobel A."/>
            <person name="Rasinkangas P."/>
            <person name="Parkhill J."/>
            <person name="Rea M.C."/>
            <person name="O'Sullivan O."/>
            <person name="Ritari J."/>
            <person name="Douillard F.P."/>
            <person name="Paul Ross R."/>
            <person name="Yang R."/>
            <person name="Briner A.E."/>
            <person name="Felis G.E."/>
            <person name="de Vos W.M."/>
            <person name="Barrangou R."/>
            <person name="Klaenhammer T.R."/>
            <person name="Caufield P.W."/>
            <person name="Cui Y."/>
            <person name="Zhang H."/>
            <person name="O'Toole P.W."/>
        </authorList>
    </citation>
    <scope>NUCLEOTIDE SEQUENCE [LARGE SCALE GENOMIC DNA]</scope>
    <source>
        <strain evidence="8 9">DSM 23026</strain>
    </source>
</reference>
<dbReference type="Pfam" id="PF07690">
    <property type="entry name" value="MFS_1"/>
    <property type="match status" value="2"/>
</dbReference>
<feature type="transmembrane region" description="Helical" evidence="6">
    <location>
        <begin position="80"/>
        <end position="103"/>
    </location>
</feature>
<comment type="caution">
    <text evidence="8">The sequence shown here is derived from an EMBL/GenBank/DDBJ whole genome shotgun (WGS) entry which is preliminary data.</text>
</comment>
<dbReference type="PANTHER" id="PTHR42718">
    <property type="entry name" value="MAJOR FACILITATOR SUPERFAMILY MULTIDRUG TRANSPORTER MFSC"/>
    <property type="match status" value="1"/>
</dbReference>
<evidence type="ECO:0000256" key="6">
    <source>
        <dbReference type="SAM" id="Phobius"/>
    </source>
</evidence>
<proteinExistence type="predicted"/>
<dbReference type="PANTHER" id="PTHR42718:SF9">
    <property type="entry name" value="MAJOR FACILITATOR SUPERFAMILY MULTIDRUG TRANSPORTER MFSC"/>
    <property type="match status" value="1"/>
</dbReference>
<evidence type="ECO:0000313" key="9">
    <source>
        <dbReference type="Proteomes" id="UP000051249"/>
    </source>
</evidence>
<keyword evidence="5 6" id="KW-0472">Membrane</keyword>
<keyword evidence="2" id="KW-0813">Transport</keyword>
<keyword evidence="4 6" id="KW-1133">Transmembrane helix</keyword>
<feature type="transmembrane region" description="Helical" evidence="6">
    <location>
        <begin position="334"/>
        <end position="352"/>
    </location>
</feature>
<feature type="transmembrane region" description="Helical" evidence="6">
    <location>
        <begin position="50"/>
        <end position="68"/>
    </location>
</feature>
<dbReference type="Proteomes" id="UP000051249">
    <property type="component" value="Unassembled WGS sequence"/>
</dbReference>
<dbReference type="Gene3D" id="1.20.1720.10">
    <property type="entry name" value="Multidrug resistance protein D"/>
    <property type="match status" value="1"/>
</dbReference>
<dbReference type="PROSITE" id="PS50850">
    <property type="entry name" value="MFS"/>
    <property type="match status" value="1"/>
</dbReference>
<dbReference type="PATRIC" id="fig|480391.4.peg.1163"/>
<evidence type="ECO:0000256" key="2">
    <source>
        <dbReference type="ARBA" id="ARBA00022448"/>
    </source>
</evidence>
<gene>
    <name evidence="8" type="ORF">IV88_GL001146</name>
</gene>
<dbReference type="GO" id="GO:0022857">
    <property type="term" value="F:transmembrane transporter activity"/>
    <property type="evidence" value="ECO:0007669"/>
    <property type="project" value="InterPro"/>
</dbReference>
<dbReference type="SUPFAM" id="SSF103473">
    <property type="entry name" value="MFS general substrate transporter"/>
    <property type="match status" value="1"/>
</dbReference>
<feature type="transmembrane region" description="Helical" evidence="6">
    <location>
        <begin position="299"/>
        <end position="322"/>
    </location>
</feature>
<evidence type="ECO:0000256" key="1">
    <source>
        <dbReference type="ARBA" id="ARBA00004651"/>
    </source>
</evidence>
<evidence type="ECO:0000256" key="3">
    <source>
        <dbReference type="ARBA" id="ARBA00022692"/>
    </source>
</evidence>
<feature type="transmembrane region" description="Helical" evidence="6">
    <location>
        <begin position="268"/>
        <end position="293"/>
    </location>
</feature>
<organism evidence="8 9">
    <name type="scientific">Pediococcus argentinicus</name>
    <dbReference type="NCBI Taxonomy" id="480391"/>
    <lineage>
        <taxon>Bacteria</taxon>
        <taxon>Bacillati</taxon>
        <taxon>Bacillota</taxon>
        <taxon>Bacilli</taxon>
        <taxon>Lactobacillales</taxon>
        <taxon>Lactobacillaceae</taxon>
        <taxon>Pediococcus</taxon>
    </lineage>
</organism>
<feature type="transmembrane region" description="Helical" evidence="6">
    <location>
        <begin position="441"/>
        <end position="463"/>
    </location>
</feature>
<feature type="transmembrane region" description="Helical" evidence="6">
    <location>
        <begin position="138"/>
        <end position="162"/>
    </location>
</feature>
<name>A0A0R2NE10_9LACO</name>
<dbReference type="Gene3D" id="1.20.1250.20">
    <property type="entry name" value="MFS general substrate transporter like domains"/>
    <property type="match status" value="1"/>
</dbReference>
<evidence type="ECO:0000259" key="7">
    <source>
        <dbReference type="PROSITE" id="PS50850"/>
    </source>
</evidence>
<protein>
    <recommendedName>
        <fullName evidence="7">Major facilitator superfamily (MFS) profile domain-containing protein</fullName>
    </recommendedName>
</protein>
<dbReference type="InterPro" id="IPR036259">
    <property type="entry name" value="MFS_trans_sf"/>
</dbReference>
<accession>A0A0R2NE10</accession>
<feature type="transmembrane region" description="Helical" evidence="6">
    <location>
        <begin position="227"/>
        <end position="247"/>
    </location>
</feature>
<dbReference type="OrthoDB" id="102502at2"/>
<keyword evidence="3 6" id="KW-0812">Transmembrane</keyword>
<dbReference type="RefSeq" id="WP_057800335.1">
    <property type="nucleotide sequence ID" value="NZ_BJZZ01000038.1"/>
</dbReference>
<feature type="transmembrane region" description="Helical" evidence="6">
    <location>
        <begin position="358"/>
        <end position="375"/>
    </location>
</feature>
<dbReference type="AlphaFoldDB" id="A0A0R2NE10"/>
<feature type="transmembrane region" description="Helical" evidence="6">
    <location>
        <begin position="168"/>
        <end position="188"/>
    </location>
</feature>
<dbReference type="GO" id="GO:0005886">
    <property type="term" value="C:plasma membrane"/>
    <property type="evidence" value="ECO:0007669"/>
    <property type="project" value="UniProtKB-SubCell"/>
</dbReference>
<sequence>MKNENTTGANKIFILIALGMFTFMSTLDGSIVNIAMPIMSKELQVSSSQIEWVVSIYLMTISSLLMFFGRLGDVIGKTRVFKIGTAVFLVGSFLAGLNMGLPFLLGSRALQAVGASMTMSNSFGITTSSFPMAQRGRAMGVIGTFVALGAVAGPAIGGLILNYLPWNYIFWINVPIGIIAILFGLKSLPKSETSSSIKDLDWLGTILFMLFVNTFFFAILQGQESGYSNPIIIGSLVVSLIMLFLFIRTENNSPKALLDLSIFRIADYSLGLLAALFVFINGFFFNVLIPYYLVNARGFSSGISGTLMSIIPLTMVVFGPLGGVLADRFGGPKITVIGLTTLLISQLIVVTFNLNTPMWVFFLASLLTGIGTGLFQSPNNAVVMSSVPTNRLGIAGSVNALARNLGMILGVSLSTTSLFLVMSMRAHKTITTYPTGQPNLFIYGMHIAFIISAVLLVVADLIAIERLRQGSKKATAK</sequence>
<dbReference type="InterPro" id="IPR020846">
    <property type="entry name" value="MFS_dom"/>
</dbReference>
<feature type="domain" description="Major facilitator superfamily (MFS) profile" evidence="7">
    <location>
        <begin position="14"/>
        <end position="471"/>
    </location>
</feature>
<evidence type="ECO:0000256" key="4">
    <source>
        <dbReference type="ARBA" id="ARBA00022989"/>
    </source>
</evidence>
<feature type="transmembrane region" description="Helical" evidence="6">
    <location>
        <begin position="12"/>
        <end position="38"/>
    </location>
</feature>
<feature type="transmembrane region" description="Helical" evidence="6">
    <location>
        <begin position="200"/>
        <end position="221"/>
    </location>
</feature>
<keyword evidence="9" id="KW-1185">Reference proteome</keyword>
<dbReference type="InterPro" id="IPR011701">
    <property type="entry name" value="MFS"/>
</dbReference>
<dbReference type="PRINTS" id="PR01036">
    <property type="entry name" value="TCRTETB"/>
</dbReference>
<evidence type="ECO:0000313" key="8">
    <source>
        <dbReference type="EMBL" id="KRO22464.1"/>
    </source>
</evidence>
<comment type="subcellular location">
    <subcellularLocation>
        <location evidence="1">Cell membrane</location>
        <topology evidence="1">Multi-pass membrane protein</topology>
    </subcellularLocation>
</comment>